<protein>
    <submittedName>
        <fullName evidence="2">Predicted protein</fullName>
    </submittedName>
</protein>
<evidence type="ECO:0000256" key="1">
    <source>
        <dbReference type="SAM" id="MobiDB-lite"/>
    </source>
</evidence>
<dbReference type="HOGENOM" id="CLU_2542978_0_0_1"/>
<dbReference type="EMBL" id="FP929105">
    <property type="protein sequence ID" value="CBX93254.1"/>
    <property type="molecule type" value="Genomic_DNA"/>
</dbReference>
<evidence type="ECO:0000313" key="3">
    <source>
        <dbReference type="Proteomes" id="UP000002668"/>
    </source>
</evidence>
<name>E4ZNN5_LEPMJ</name>
<dbReference type="InParanoid" id="E4ZNN5"/>
<proteinExistence type="predicted"/>
<evidence type="ECO:0000313" key="2">
    <source>
        <dbReference type="EMBL" id="CBX93254.1"/>
    </source>
</evidence>
<dbReference type="AlphaFoldDB" id="E4ZNN5"/>
<organism evidence="3">
    <name type="scientific">Leptosphaeria maculans (strain JN3 / isolate v23.1.3 / race Av1-4-5-6-7-8)</name>
    <name type="common">Blackleg fungus</name>
    <name type="synonym">Phoma lingam</name>
    <dbReference type="NCBI Taxonomy" id="985895"/>
    <lineage>
        <taxon>Eukaryota</taxon>
        <taxon>Fungi</taxon>
        <taxon>Dikarya</taxon>
        <taxon>Ascomycota</taxon>
        <taxon>Pezizomycotina</taxon>
        <taxon>Dothideomycetes</taxon>
        <taxon>Pleosporomycetidae</taxon>
        <taxon>Pleosporales</taxon>
        <taxon>Pleosporineae</taxon>
        <taxon>Leptosphaeriaceae</taxon>
        <taxon>Plenodomus</taxon>
        <taxon>Plenodomus lingam/Leptosphaeria maculans species complex</taxon>
    </lineage>
</organism>
<dbReference type="VEuPathDB" id="FungiDB:LEMA_uP041550.1"/>
<sequence>MASTPSTSNPPSTPPHAPAPNPRRLWLPRHRLPHPVARNPLAVAHTGHDVCDGAGRGQCESAGARDGAGGGVGGAYAAREWQV</sequence>
<feature type="compositionally biased region" description="Low complexity" evidence="1">
    <location>
        <begin position="1"/>
        <end position="10"/>
    </location>
</feature>
<reference evidence="3" key="1">
    <citation type="journal article" date="2011" name="Nat. Commun.">
        <title>Effector diversification within compartments of the Leptosphaeria maculans genome affected by Repeat-Induced Point mutations.</title>
        <authorList>
            <person name="Rouxel T."/>
            <person name="Grandaubert J."/>
            <person name="Hane J.K."/>
            <person name="Hoede C."/>
            <person name="van de Wouw A.P."/>
            <person name="Couloux A."/>
            <person name="Dominguez V."/>
            <person name="Anthouard V."/>
            <person name="Bally P."/>
            <person name="Bourras S."/>
            <person name="Cozijnsen A.J."/>
            <person name="Ciuffetti L.M."/>
            <person name="Degrave A."/>
            <person name="Dilmaghani A."/>
            <person name="Duret L."/>
            <person name="Fudal I."/>
            <person name="Goodwin S.B."/>
            <person name="Gout L."/>
            <person name="Glaser N."/>
            <person name="Linglin J."/>
            <person name="Kema G.H.J."/>
            <person name="Lapalu N."/>
            <person name="Lawrence C.B."/>
            <person name="May K."/>
            <person name="Meyer M."/>
            <person name="Ollivier B."/>
            <person name="Poulain J."/>
            <person name="Schoch C.L."/>
            <person name="Simon A."/>
            <person name="Spatafora J.W."/>
            <person name="Stachowiak A."/>
            <person name="Turgeon B.G."/>
            <person name="Tyler B.M."/>
            <person name="Vincent D."/>
            <person name="Weissenbach J."/>
            <person name="Amselem J."/>
            <person name="Quesneville H."/>
            <person name="Oliver R.P."/>
            <person name="Wincker P."/>
            <person name="Balesdent M.-H."/>
            <person name="Howlett B.J."/>
        </authorList>
    </citation>
    <scope>NUCLEOTIDE SEQUENCE [LARGE SCALE GENOMIC DNA]</scope>
    <source>
        <strain evidence="3">JN3 / isolate v23.1.3 / race Av1-4-5-6-7-8</strain>
    </source>
</reference>
<accession>E4ZNN5</accession>
<gene>
    <name evidence="2" type="ORF">LEMA_uP041550.1</name>
</gene>
<feature type="compositionally biased region" description="Pro residues" evidence="1">
    <location>
        <begin position="11"/>
        <end position="21"/>
    </location>
</feature>
<feature type="region of interest" description="Disordered" evidence="1">
    <location>
        <begin position="61"/>
        <end position="83"/>
    </location>
</feature>
<feature type="region of interest" description="Disordered" evidence="1">
    <location>
        <begin position="1"/>
        <end position="25"/>
    </location>
</feature>
<keyword evidence="3" id="KW-1185">Reference proteome</keyword>
<dbReference type="Proteomes" id="UP000002668">
    <property type="component" value="Genome"/>
</dbReference>